<comment type="caution">
    <text evidence="2">The sequence shown here is derived from an EMBL/GenBank/DDBJ whole genome shotgun (WGS) entry which is preliminary data.</text>
</comment>
<dbReference type="Proteomes" id="UP001175227">
    <property type="component" value="Unassembled WGS sequence"/>
</dbReference>
<proteinExistence type="predicted"/>
<keyword evidence="1" id="KW-1133">Transmembrane helix</keyword>
<name>A0AA39NNK0_9AGAR</name>
<evidence type="ECO:0000313" key="2">
    <source>
        <dbReference type="EMBL" id="KAK0468845.1"/>
    </source>
</evidence>
<gene>
    <name evidence="2" type="ORF">IW261DRAFT_1012030</name>
</gene>
<dbReference type="AlphaFoldDB" id="A0AA39NNK0"/>
<accession>A0AA39NNK0</accession>
<sequence length="105" mass="11774">MTPFGSLRDSPFLFLHRPLLAVVGDLATIAVARRTHIKIRISELRVAWSQVEAWELILSFLWAYWILPLGCYTLVMMDSSGIYPVDDQGGRLPHISISMIGSSNS</sequence>
<keyword evidence="3" id="KW-1185">Reference proteome</keyword>
<evidence type="ECO:0000256" key="1">
    <source>
        <dbReference type="SAM" id="Phobius"/>
    </source>
</evidence>
<organism evidence="2 3">
    <name type="scientific">Armillaria novae-zelandiae</name>
    <dbReference type="NCBI Taxonomy" id="153914"/>
    <lineage>
        <taxon>Eukaryota</taxon>
        <taxon>Fungi</taxon>
        <taxon>Dikarya</taxon>
        <taxon>Basidiomycota</taxon>
        <taxon>Agaricomycotina</taxon>
        <taxon>Agaricomycetes</taxon>
        <taxon>Agaricomycetidae</taxon>
        <taxon>Agaricales</taxon>
        <taxon>Marasmiineae</taxon>
        <taxon>Physalacriaceae</taxon>
        <taxon>Armillaria</taxon>
    </lineage>
</organism>
<feature type="transmembrane region" description="Helical" evidence="1">
    <location>
        <begin position="12"/>
        <end position="32"/>
    </location>
</feature>
<protein>
    <submittedName>
        <fullName evidence="2">Uncharacterized protein</fullName>
    </submittedName>
</protein>
<keyword evidence="1" id="KW-0812">Transmembrane</keyword>
<evidence type="ECO:0000313" key="3">
    <source>
        <dbReference type="Proteomes" id="UP001175227"/>
    </source>
</evidence>
<keyword evidence="1" id="KW-0472">Membrane</keyword>
<dbReference type="EMBL" id="JAUEPR010000065">
    <property type="protein sequence ID" value="KAK0468845.1"/>
    <property type="molecule type" value="Genomic_DNA"/>
</dbReference>
<feature type="transmembrane region" description="Helical" evidence="1">
    <location>
        <begin position="53"/>
        <end position="75"/>
    </location>
</feature>
<reference evidence="2" key="1">
    <citation type="submission" date="2023-06" db="EMBL/GenBank/DDBJ databases">
        <authorList>
            <consortium name="Lawrence Berkeley National Laboratory"/>
            <person name="Ahrendt S."/>
            <person name="Sahu N."/>
            <person name="Indic B."/>
            <person name="Wong-Bajracharya J."/>
            <person name="Merenyi Z."/>
            <person name="Ke H.-M."/>
            <person name="Monk M."/>
            <person name="Kocsube S."/>
            <person name="Drula E."/>
            <person name="Lipzen A."/>
            <person name="Balint B."/>
            <person name="Henrissat B."/>
            <person name="Andreopoulos B."/>
            <person name="Martin F.M."/>
            <person name="Harder C.B."/>
            <person name="Rigling D."/>
            <person name="Ford K.L."/>
            <person name="Foster G.D."/>
            <person name="Pangilinan J."/>
            <person name="Papanicolaou A."/>
            <person name="Barry K."/>
            <person name="LaButti K."/>
            <person name="Viragh M."/>
            <person name="Koriabine M."/>
            <person name="Yan M."/>
            <person name="Riley R."/>
            <person name="Champramary S."/>
            <person name="Plett K.L."/>
            <person name="Tsai I.J."/>
            <person name="Slot J."/>
            <person name="Sipos G."/>
            <person name="Plett J."/>
            <person name="Nagy L.G."/>
            <person name="Grigoriev I.V."/>
        </authorList>
    </citation>
    <scope>NUCLEOTIDE SEQUENCE</scope>
    <source>
        <strain evidence="2">ICMP 16352</strain>
    </source>
</reference>